<evidence type="ECO:0000256" key="6">
    <source>
        <dbReference type="ARBA" id="ARBA00022519"/>
    </source>
</evidence>
<protein>
    <recommendedName>
        <fullName evidence="13">Type II secretion system protein F</fullName>
    </recommendedName>
    <alternativeName>
        <fullName evidence="11">General secretion pathway protein F</fullName>
    </alternativeName>
    <alternativeName>
        <fullName evidence="14">Pectic enzymes secretion protein OutF</fullName>
    </alternativeName>
</protein>
<evidence type="ECO:0000256" key="16">
    <source>
        <dbReference type="SAM" id="Phobius"/>
    </source>
</evidence>
<dbReference type="Pfam" id="PF00482">
    <property type="entry name" value="T2SSF"/>
    <property type="match status" value="2"/>
</dbReference>
<comment type="subunit">
    <text evidence="12">Type II secretion system is composed of four main components: the outer membrane complex, the inner membrane complex, the cytoplasmic secretion ATPase and the periplasm-spanning pseudopilus. Homodimer. Interacts with OutE and OutL components.</text>
</comment>
<evidence type="ECO:0000256" key="3">
    <source>
        <dbReference type="ARBA" id="ARBA00005745"/>
    </source>
</evidence>
<evidence type="ECO:0000256" key="4">
    <source>
        <dbReference type="ARBA" id="ARBA00022448"/>
    </source>
</evidence>
<dbReference type="FunFam" id="1.20.81.30:FF:000001">
    <property type="entry name" value="Type II secretion system protein F"/>
    <property type="match status" value="1"/>
</dbReference>
<evidence type="ECO:0000256" key="15">
    <source>
        <dbReference type="RuleBase" id="RU003923"/>
    </source>
</evidence>
<dbReference type="PROSITE" id="PS00874">
    <property type="entry name" value="T2SP_F"/>
    <property type="match status" value="1"/>
</dbReference>
<evidence type="ECO:0000256" key="7">
    <source>
        <dbReference type="ARBA" id="ARBA00022692"/>
    </source>
</evidence>
<proteinExistence type="inferred from homology"/>
<evidence type="ECO:0000256" key="9">
    <source>
        <dbReference type="ARBA" id="ARBA00022989"/>
    </source>
</evidence>
<dbReference type="InterPro" id="IPR001992">
    <property type="entry name" value="T2SS_GspF/T4SS_PilC_CS"/>
</dbReference>
<evidence type="ECO:0000256" key="8">
    <source>
        <dbReference type="ARBA" id="ARBA00022837"/>
    </source>
</evidence>
<comment type="similarity">
    <text evidence="3 15">Belongs to the GSP F family.</text>
</comment>
<evidence type="ECO:0000256" key="1">
    <source>
        <dbReference type="ARBA" id="ARBA00002684"/>
    </source>
</evidence>
<keyword evidence="9 16" id="KW-1133">Transmembrane helix</keyword>
<evidence type="ECO:0000256" key="10">
    <source>
        <dbReference type="ARBA" id="ARBA00023136"/>
    </source>
</evidence>
<dbReference type="GO" id="GO:0005886">
    <property type="term" value="C:plasma membrane"/>
    <property type="evidence" value="ECO:0007669"/>
    <property type="project" value="UniProtKB-SubCell"/>
</dbReference>
<evidence type="ECO:0000256" key="5">
    <source>
        <dbReference type="ARBA" id="ARBA00022475"/>
    </source>
</evidence>
<dbReference type="InterPro" id="IPR042094">
    <property type="entry name" value="T2SS_GspF_sf"/>
</dbReference>
<feature type="transmembrane region" description="Helical" evidence="16">
    <location>
        <begin position="372"/>
        <end position="392"/>
    </location>
</feature>
<dbReference type="PRINTS" id="PR00812">
    <property type="entry name" value="BCTERIALGSPF"/>
</dbReference>
<keyword evidence="6" id="KW-0997">Cell inner membrane</keyword>
<feature type="domain" description="Type II secretion system protein GspF" evidence="17">
    <location>
        <begin position="272"/>
        <end position="391"/>
    </location>
</feature>
<sequence>MMKLFRLYHWQAITPEGELAQGEIMGHYRHQAYTSLIAQGYQPLSLKTGQYLSSRYWKGEHLGELIKQLATLLQAGLTLLDALNLLAEQHERPGWRCVLKDITVQIAQGKALSETLAEYPHIFPVVYRALIAVGELTGKLDECCLQLAHQQEKQCHLQRKVIKALRYPCFVLIIALLVSILMLTVVLPEFANLYASFDTPLPWFTQQLIHLASWATNNGLATLLMLSVLWLVYVGMRHNRSAWQEREQACLLKIPVISDLIRGKFLNQIFNILAMTQYAGLTLPAGLDAAATIHHPLYQSALQRIQAQIHQGITLHHATQSFVTLFPAPCQQLIRVGEETGALDRLFTQLAQWYERKIEQQAENLTQTLEPVLMMVVGGMVGAIVVGMYLPIFQLGNVLAGG</sequence>
<dbReference type="PANTHER" id="PTHR30012">
    <property type="entry name" value="GENERAL SECRETION PATHWAY PROTEIN"/>
    <property type="match status" value="1"/>
</dbReference>
<name>A0A366ICU4_9GAMM</name>
<organism evidence="18 19">
    <name type="scientific">Brenneria salicis ATCC 15712 = DSM 30166</name>
    <dbReference type="NCBI Taxonomy" id="714314"/>
    <lineage>
        <taxon>Bacteria</taxon>
        <taxon>Pseudomonadati</taxon>
        <taxon>Pseudomonadota</taxon>
        <taxon>Gammaproteobacteria</taxon>
        <taxon>Enterobacterales</taxon>
        <taxon>Pectobacteriaceae</taxon>
        <taxon>Brenneria</taxon>
    </lineage>
</organism>
<evidence type="ECO:0000256" key="11">
    <source>
        <dbReference type="ARBA" id="ARBA00030750"/>
    </source>
</evidence>
<dbReference type="Proteomes" id="UP000253046">
    <property type="component" value="Unassembled WGS sequence"/>
</dbReference>
<keyword evidence="8" id="KW-0106">Calcium</keyword>
<dbReference type="AlphaFoldDB" id="A0A366ICU4"/>
<dbReference type="Gene3D" id="1.20.81.30">
    <property type="entry name" value="Type II secretion system (T2SS), domain F"/>
    <property type="match status" value="2"/>
</dbReference>
<keyword evidence="4 15" id="KW-0813">Transport</keyword>
<evidence type="ECO:0000256" key="2">
    <source>
        <dbReference type="ARBA" id="ARBA00004429"/>
    </source>
</evidence>
<dbReference type="InterPro" id="IPR003004">
    <property type="entry name" value="GspF/PilC"/>
</dbReference>
<evidence type="ECO:0000256" key="14">
    <source>
        <dbReference type="ARBA" id="ARBA00077693"/>
    </source>
</evidence>
<feature type="domain" description="Type II secretion system protein GspF" evidence="17">
    <location>
        <begin position="66"/>
        <end position="188"/>
    </location>
</feature>
<dbReference type="PANTHER" id="PTHR30012:SF7">
    <property type="entry name" value="PROTEIN TRANSPORT PROTEIN HOFC HOMOLOG"/>
    <property type="match status" value="1"/>
</dbReference>
<dbReference type="InterPro" id="IPR018076">
    <property type="entry name" value="T2SS_GspF_dom"/>
</dbReference>
<dbReference type="EMBL" id="QNRY01000002">
    <property type="protein sequence ID" value="RBP66895.1"/>
    <property type="molecule type" value="Genomic_DNA"/>
</dbReference>
<comment type="caution">
    <text evidence="18">The sequence shown here is derived from an EMBL/GenBank/DDBJ whole genome shotgun (WGS) entry which is preliminary data.</text>
</comment>
<evidence type="ECO:0000256" key="12">
    <source>
        <dbReference type="ARBA" id="ARBA00064046"/>
    </source>
</evidence>
<evidence type="ECO:0000259" key="17">
    <source>
        <dbReference type="Pfam" id="PF00482"/>
    </source>
</evidence>
<keyword evidence="7 15" id="KW-0812">Transmembrane</keyword>
<evidence type="ECO:0000313" key="18">
    <source>
        <dbReference type="EMBL" id="RBP66895.1"/>
    </source>
</evidence>
<comment type="subcellular location">
    <subcellularLocation>
        <location evidence="2 15">Cell inner membrane</location>
        <topology evidence="2 15">Multi-pass membrane protein</topology>
    </subcellularLocation>
</comment>
<accession>A0A366ICU4</accession>
<dbReference type="GO" id="GO:0015628">
    <property type="term" value="P:protein secretion by the type II secretion system"/>
    <property type="evidence" value="ECO:0007669"/>
    <property type="project" value="TreeGrafter"/>
</dbReference>
<keyword evidence="10 16" id="KW-0472">Membrane</keyword>
<keyword evidence="5" id="KW-1003">Cell membrane</keyword>
<gene>
    <name evidence="18" type="ORF">DES54_102105</name>
</gene>
<comment type="function">
    <text evidence="1">Component of the type II secretion system inner membrane complex required for the energy-dependent secretion of extracellular factors such as proteases and toxins from the periplasm.</text>
</comment>
<feature type="transmembrane region" description="Helical" evidence="16">
    <location>
        <begin position="211"/>
        <end position="236"/>
    </location>
</feature>
<evidence type="ECO:0000313" key="19">
    <source>
        <dbReference type="Proteomes" id="UP000253046"/>
    </source>
</evidence>
<keyword evidence="19" id="KW-1185">Reference proteome</keyword>
<evidence type="ECO:0000256" key="13">
    <source>
        <dbReference type="ARBA" id="ARBA00074609"/>
    </source>
</evidence>
<reference evidence="18 19" key="1">
    <citation type="submission" date="2018-06" db="EMBL/GenBank/DDBJ databases">
        <title>Genomic Encyclopedia of Type Strains, Phase IV (KMG-IV): sequencing the most valuable type-strain genomes for metagenomic binning, comparative biology and taxonomic classification.</title>
        <authorList>
            <person name="Goeker M."/>
        </authorList>
    </citation>
    <scope>NUCLEOTIDE SEQUENCE [LARGE SCALE GENOMIC DNA]</scope>
    <source>
        <strain evidence="18 19">DSM 30166</strain>
    </source>
</reference>
<feature type="transmembrane region" description="Helical" evidence="16">
    <location>
        <begin position="169"/>
        <end position="191"/>
    </location>
</feature>
<dbReference type="NCBIfam" id="NF007861">
    <property type="entry name" value="PRK10573.1"/>
    <property type="match status" value="1"/>
</dbReference>